<keyword evidence="4" id="KW-1185">Reference proteome</keyword>
<feature type="region of interest" description="Disordered" evidence="1">
    <location>
        <begin position="1"/>
        <end position="95"/>
    </location>
</feature>
<feature type="compositionally biased region" description="Low complexity" evidence="1">
    <location>
        <begin position="81"/>
        <end position="95"/>
    </location>
</feature>
<dbReference type="Proteomes" id="UP001152484">
    <property type="component" value="Unassembled WGS sequence"/>
</dbReference>
<organism evidence="3 4">
    <name type="scientific">Cuscuta europaea</name>
    <name type="common">European dodder</name>
    <dbReference type="NCBI Taxonomy" id="41803"/>
    <lineage>
        <taxon>Eukaryota</taxon>
        <taxon>Viridiplantae</taxon>
        <taxon>Streptophyta</taxon>
        <taxon>Embryophyta</taxon>
        <taxon>Tracheophyta</taxon>
        <taxon>Spermatophyta</taxon>
        <taxon>Magnoliopsida</taxon>
        <taxon>eudicotyledons</taxon>
        <taxon>Gunneridae</taxon>
        <taxon>Pentapetalae</taxon>
        <taxon>asterids</taxon>
        <taxon>lamiids</taxon>
        <taxon>Solanales</taxon>
        <taxon>Convolvulaceae</taxon>
        <taxon>Cuscuteae</taxon>
        <taxon>Cuscuta</taxon>
        <taxon>Cuscuta subgen. Cuscuta</taxon>
    </lineage>
</organism>
<feature type="compositionally biased region" description="Low complexity" evidence="1">
    <location>
        <begin position="18"/>
        <end position="54"/>
    </location>
</feature>
<dbReference type="AlphaFoldDB" id="A0A9P0YJF7"/>
<evidence type="ECO:0000256" key="1">
    <source>
        <dbReference type="SAM" id="MobiDB-lite"/>
    </source>
</evidence>
<feature type="compositionally biased region" description="Gly residues" evidence="1">
    <location>
        <begin position="57"/>
        <end position="80"/>
    </location>
</feature>
<dbReference type="OrthoDB" id="1752333at2759"/>
<protein>
    <recommendedName>
        <fullName evidence="2">Retrovirus-related Pol polyprotein from transposon TNT 1-94-like beta-barrel domain-containing protein</fullName>
    </recommendedName>
</protein>
<evidence type="ECO:0000313" key="4">
    <source>
        <dbReference type="Proteomes" id="UP001152484"/>
    </source>
</evidence>
<name>A0A9P0YJF7_CUSEU</name>
<dbReference type="InterPro" id="IPR054722">
    <property type="entry name" value="PolX-like_BBD"/>
</dbReference>
<dbReference type="Pfam" id="PF22936">
    <property type="entry name" value="Pol_BBD"/>
    <property type="match status" value="1"/>
</dbReference>
<sequence length="243" mass="25724">MRSQEEYNPAQAFVGHLQQPAQPQPGGVQPQQGAGQQPQGVGQQQPVGGQAPRGRGQRGGRGGRGQRGGRGGRGQRGRGYGQYQPGHGYAPHFGYGDPPPGYFPGGAPHGGILGAPGLAGHPASKCPSHYVQPAAPALAAQAPDASDMVWYPNSGVSAHMTPHSVILSNKSFSLNSHSIVVANRTTLLVKHTGQVTLSSSPRPLHLKYVLHVPHIKYNLLSIQKLCADNNYAVIFDKNHFLRI</sequence>
<reference evidence="3" key="1">
    <citation type="submission" date="2022-07" db="EMBL/GenBank/DDBJ databases">
        <authorList>
            <person name="Macas J."/>
            <person name="Novak P."/>
            <person name="Neumann P."/>
        </authorList>
    </citation>
    <scope>NUCLEOTIDE SEQUENCE</scope>
</reference>
<comment type="caution">
    <text evidence="3">The sequence shown here is derived from an EMBL/GenBank/DDBJ whole genome shotgun (WGS) entry which is preliminary data.</text>
</comment>
<proteinExistence type="predicted"/>
<feature type="domain" description="Retrovirus-related Pol polyprotein from transposon TNT 1-94-like beta-barrel" evidence="2">
    <location>
        <begin position="150"/>
        <end position="226"/>
    </location>
</feature>
<accession>A0A9P0YJF7</accession>
<evidence type="ECO:0000313" key="3">
    <source>
        <dbReference type="EMBL" id="CAH9061128.1"/>
    </source>
</evidence>
<evidence type="ECO:0000259" key="2">
    <source>
        <dbReference type="Pfam" id="PF22936"/>
    </source>
</evidence>
<gene>
    <name evidence="3" type="ORF">CEURO_LOCUS1680</name>
</gene>
<dbReference type="EMBL" id="CAMAPE010000004">
    <property type="protein sequence ID" value="CAH9061128.1"/>
    <property type="molecule type" value="Genomic_DNA"/>
</dbReference>